<dbReference type="Proteomes" id="UP000274822">
    <property type="component" value="Unassembled WGS sequence"/>
</dbReference>
<comment type="caution">
    <text evidence="3">The sequence shown here is derived from an EMBL/GenBank/DDBJ whole genome shotgun (WGS) entry which is preliminary data.</text>
</comment>
<dbReference type="EMBL" id="RBNJ01011442">
    <property type="protein sequence ID" value="RUS26004.1"/>
    <property type="molecule type" value="Genomic_DNA"/>
</dbReference>
<accession>A0A433Q888</accession>
<sequence length="644" mass="73301">MSWDDDELRHPEEEPAVDVNVKFSPERSLYIIRAIAPGERANLRGFTGQTKDVYMDFNASLFESIPDFNCSDSLAESVSETTSEDQQTPHPPPDIPYPRLYFSRNRTLLENARDDPNSLLVILTNVQVDKSQEPERIAITADSALAKPLGARHNIESPWRGGDMSMETPKAWMKLRVMRNVGRIETEITKEMEKEIMRKAYTTARVGLDNVTGAEATLEGADESVTEREIVEGFMRAVLGPPEEENDQTKIVLRKLKEECNLHQVPLRRITSYTENLTTFPAAEGFFKQVYHVQNDDSVVVQTFREMTLLQRVTEVVCLLKLRGIPNIGQITEMLEDETGDMIGLSMVRYQQTLKQYTHSHSHHRITAHQKYHLIHEMLRALQGIHECGLAHRDLSEVNMMVNESDELLEDGSRMPLLYMIDFGKATFCASEDVRKWWVQPEEDAEDGPNPNPKTEKELEDACAKLPWVKGTPDHGYKMSIQTLPKSRVDTTPLPHMIHPQAEDVYSLGVIIWKTFTETEPWQGILDTDLKSLRHQIQDDYRIQRILDKEIKGDFSRQLVSMCLKVNPLDRRTADEILKWIETPHIMGALIREWTPEKDKPERRGPPARSTGGAGGDRGPVEKRGRGRPKRAAPTQGGLQNGLA</sequence>
<proteinExistence type="predicted"/>
<feature type="domain" description="Protein kinase" evidence="2">
    <location>
        <begin position="276"/>
        <end position="586"/>
    </location>
</feature>
<dbReference type="GO" id="GO:0004674">
    <property type="term" value="F:protein serine/threonine kinase activity"/>
    <property type="evidence" value="ECO:0007669"/>
    <property type="project" value="TreeGrafter"/>
</dbReference>
<dbReference type="SUPFAM" id="SSF56112">
    <property type="entry name" value="Protein kinase-like (PK-like)"/>
    <property type="match status" value="1"/>
</dbReference>
<dbReference type="AlphaFoldDB" id="A0A433Q888"/>
<feature type="region of interest" description="Disordered" evidence="1">
    <location>
        <begin position="592"/>
        <end position="644"/>
    </location>
</feature>
<dbReference type="Gene3D" id="1.10.510.10">
    <property type="entry name" value="Transferase(Phosphotransferase) domain 1"/>
    <property type="match status" value="2"/>
</dbReference>
<dbReference type="PANTHER" id="PTHR44167:SF24">
    <property type="entry name" value="SERINE_THREONINE-PROTEIN KINASE CHK2"/>
    <property type="match status" value="1"/>
</dbReference>
<dbReference type="GO" id="GO:0005524">
    <property type="term" value="F:ATP binding"/>
    <property type="evidence" value="ECO:0007669"/>
    <property type="project" value="InterPro"/>
</dbReference>
<evidence type="ECO:0000313" key="4">
    <source>
        <dbReference type="Proteomes" id="UP000274822"/>
    </source>
</evidence>
<feature type="compositionally biased region" description="Polar residues" evidence="1">
    <location>
        <begin position="74"/>
        <end position="88"/>
    </location>
</feature>
<keyword evidence="3" id="KW-0808">Transferase</keyword>
<dbReference type="SMART" id="SM00220">
    <property type="entry name" value="S_TKc"/>
    <property type="match status" value="1"/>
</dbReference>
<dbReference type="InterPro" id="IPR011009">
    <property type="entry name" value="Kinase-like_dom_sf"/>
</dbReference>
<keyword evidence="3" id="KW-0418">Kinase</keyword>
<protein>
    <submittedName>
        <fullName evidence="3">Kinase-like domain-containing protein</fullName>
    </submittedName>
</protein>
<gene>
    <name evidence="3" type="ORF">BC938DRAFT_471364</name>
</gene>
<feature type="compositionally biased region" description="Basic and acidic residues" evidence="1">
    <location>
        <begin position="594"/>
        <end position="605"/>
    </location>
</feature>
<dbReference type="GO" id="GO:0005634">
    <property type="term" value="C:nucleus"/>
    <property type="evidence" value="ECO:0007669"/>
    <property type="project" value="TreeGrafter"/>
</dbReference>
<evidence type="ECO:0000256" key="1">
    <source>
        <dbReference type="SAM" id="MobiDB-lite"/>
    </source>
</evidence>
<dbReference type="PROSITE" id="PS50011">
    <property type="entry name" value="PROTEIN_KINASE_DOM"/>
    <property type="match status" value="1"/>
</dbReference>
<feature type="region of interest" description="Disordered" evidence="1">
    <location>
        <begin position="74"/>
        <end position="97"/>
    </location>
</feature>
<dbReference type="Pfam" id="PF00069">
    <property type="entry name" value="Pkinase"/>
    <property type="match status" value="1"/>
</dbReference>
<organism evidence="3 4">
    <name type="scientific">Jimgerdemannia flammicorona</name>
    <dbReference type="NCBI Taxonomy" id="994334"/>
    <lineage>
        <taxon>Eukaryota</taxon>
        <taxon>Fungi</taxon>
        <taxon>Fungi incertae sedis</taxon>
        <taxon>Mucoromycota</taxon>
        <taxon>Mucoromycotina</taxon>
        <taxon>Endogonomycetes</taxon>
        <taxon>Endogonales</taxon>
        <taxon>Endogonaceae</taxon>
        <taxon>Jimgerdemannia</taxon>
    </lineage>
</organism>
<dbReference type="PANTHER" id="PTHR44167">
    <property type="entry name" value="OVARIAN-SPECIFIC SERINE/THREONINE-PROTEIN KINASE LOK-RELATED"/>
    <property type="match status" value="1"/>
</dbReference>
<reference evidence="3 4" key="1">
    <citation type="journal article" date="2018" name="New Phytol.">
        <title>Phylogenomics of Endogonaceae and evolution of mycorrhizas within Mucoromycota.</title>
        <authorList>
            <person name="Chang Y."/>
            <person name="Desiro A."/>
            <person name="Na H."/>
            <person name="Sandor L."/>
            <person name="Lipzen A."/>
            <person name="Clum A."/>
            <person name="Barry K."/>
            <person name="Grigoriev I.V."/>
            <person name="Martin F.M."/>
            <person name="Stajich J.E."/>
            <person name="Smith M.E."/>
            <person name="Bonito G."/>
            <person name="Spatafora J.W."/>
        </authorList>
    </citation>
    <scope>NUCLEOTIDE SEQUENCE [LARGE SCALE GENOMIC DNA]</scope>
    <source>
        <strain evidence="3 4">AD002</strain>
    </source>
</reference>
<name>A0A433Q888_9FUNG</name>
<dbReference type="InterPro" id="IPR000719">
    <property type="entry name" value="Prot_kinase_dom"/>
</dbReference>
<evidence type="ECO:0000259" key="2">
    <source>
        <dbReference type="PROSITE" id="PS50011"/>
    </source>
</evidence>
<dbReference type="GO" id="GO:0044773">
    <property type="term" value="P:mitotic DNA damage checkpoint signaling"/>
    <property type="evidence" value="ECO:0007669"/>
    <property type="project" value="TreeGrafter"/>
</dbReference>
<evidence type="ECO:0000313" key="3">
    <source>
        <dbReference type="EMBL" id="RUS26004.1"/>
    </source>
</evidence>
<keyword evidence="4" id="KW-1185">Reference proteome</keyword>